<dbReference type="GO" id="GO:0035255">
    <property type="term" value="F:ionotropic glutamate receptor binding"/>
    <property type="evidence" value="ECO:0007669"/>
    <property type="project" value="TreeGrafter"/>
</dbReference>
<dbReference type="Pfam" id="PF13637">
    <property type="entry name" value="Ank_4"/>
    <property type="match status" value="1"/>
</dbReference>
<comment type="caution">
    <text evidence="1">The sequence shown here is derived from an EMBL/GenBank/DDBJ whole genome shotgun (WGS) entry which is preliminary data.</text>
</comment>
<dbReference type="SUPFAM" id="SSF48403">
    <property type="entry name" value="Ankyrin repeat"/>
    <property type="match status" value="1"/>
</dbReference>
<protein>
    <submittedName>
        <fullName evidence="1">Uncharacterized protein</fullName>
    </submittedName>
</protein>
<dbReference type="OrthoDB" id="6279202at2759"/>
<dbReference type="Proteomes" id="UP000784294">
    <property type="component" value="Unassembled WGS sequence"/>
</dbReference>
<dbReference type="GO" id="GO:0014069">
    <property type="term" value="C:postsynaptic density"/>
    <property type="evidence" value="ECO:0007669"/>
    <property type="project" value="TreeGrafter"/>
</dbReference>
<dbReference type="AlphaFoldDB" id="A0A3S5CRL1"/>
<dbReference type="GO" id="GO:0043197">
    <property type="term" value="C:dendritic spine"/>
    <property type="evidence" value="ECO:0007669"/>
    <property type="project" value="TreeGrafter"/>
</dbReference>
<evidence type="ECO:0000313" key="1">
    <source>
        <dbReference type="EMBL" id="VEL42436.1"/>
    </source>
</evidence>
<evidence type="ECO:0000313" key="2">
    <source>
        <dbReference type="Proteomes" id="UP000784294"/>
    </source>
</evidence>
<accession>A0A3S5CRL1</accession>
<dbReference type="Gene3D" id="1.25.40.20">
    <property type="entry name" value="Ankyrin repeat-containing domain"/>
    <property type="match status" value="1"/>
</dbReference>
<organism evidence="1 2">
    <name type="scientific">Protopolystoma xenopodis</name>
    <dbReference type="NCBI Taxonomy" id="117903"/>
    <lineage>
        <taxon>Eukaryota</taxon>
        <taxon>Metazoa</taxon>
        <taxon>Spiralia</taxon>
        <taxon>Lophotrochozoa</taxon>
        <taxon>Platyhelminthes</taxon>
        <taxon>Monogenea</taxon>
        <taxon>Polyopisthocotylea</taxon>
        <taxon>Polystomatidea</taxon>
        <taxon>Polystomatidae</taxon>
        <taxon>Protopolystoma</taxon>
    </lineage>
</organism>
<name>A0A3S5CRL1_9PLAT</name>
<dbReference type="PANTHER" id="PTHR24135">
    <property type="entry name" value="SH3 AND MULTIPLE ANKYRIN REPEAT DOMAINS PROTEIN"/>
    <property type="match status" value="1"/>
</dbReference>
<dbReference type="PANTHER" id="PTHR24135:SF28">
    <property type="entry name" value="LD13733P"/>
    <property type="match status" value="1"/>
</dbReference>
<proteinExistence type="predicted"/>
<dbReference type="InterPro" id="IPR002110">
    <property type="entry name" value="Ankyrin_rpt"/>
</dbReference>
<sequence>MLFPSETPLTLAVQAERPREMILALVAGGAHLDYRAADGFTPLHRASARGNCEAIKVGFLHENMFISIYESYLASLRR</sequence>
<dbReference type="InterPro" id="IPR051569">
    <property type="entry name" value="SHANK"/>
</dbReference>
<keyword evidence="2" id="KW-1185">Reference proteome</keyword>
<dbReference type="GO" id="GO:0030160">
    <property type="term" value="F:synaptic receptor adaptor activity"/>
    <property type="evidence" value="ECO:0007669"/>
    <property type="project" value="TreeGrafter"/>
</dbReference>
<dbReference type="GO" id="GO:0045211">
    <property type="term" value="C:postsynaptic membrane"/>
    <property type="evidence" value="ECO:0007669"/>
    <property type="project" value="TreeGrafter"/>
</dbReference>
<reference evidence="1" key="1">
    <citation type="submission" date="2018-11" db="EMBL/GenBank/DDBJ databases">
        <authorList>
            <consortium name="Pathogen Informatics"/>
        </authorList>
    </citation>
    <scope>NUCLEOTIDE SEQUENCE</scope>
</reference>
<gene>
    <name evidence="1" type="ORF">PXEA_LOCUS35876</name>
</gene>
<dbReference type="InterPro" id="IPR036770">
    <property type="entry name" value="Ankyrin_rpt-contain_sf"/>
</dbReference>
<dbReference type="EMBL" id="CAAALY010274381">
    <property type="protein sequence ID" value="VEL42436.1"/>
    <property type="molecule type" value="Genomic_DNA"/>
</dbReference>